<dbReference type="Proteomes" id="UP000828048">
    <property type="component" value="Chromosome 10"/>
</dbReference>
<gene>
    <name evidence="1" type="ORF">Vadar_009354</name>
</gene>
<accession>A0ACB7XGE2</accession>
<reference evidence="1 2" key="1">
    <citation type="journal article" date="2021" name="Hortic Res">
        <title>High-quality reference genome and annotation aids understanding of berry development for evergreen blueberry (Vaccinium darrowii).</title>
        <authorList>
            <person name="Yu J."/>
            <person name="Hulse-Kemp A.M."/>
            <person name="Babiker E."/>
            <person name="Staton M."/>
        </authorList>
    </citation>
    <scope>NUCLEOTIDE SEQUENCE [LARGE SCALE GENOMIC DNA]</scope>
    <source>
        <strain evidence="2">cv. NJ 8807/NJ 8810</strain>
        <tissue evidence="1">Young leaf</tissue>
    </source>
</reference>
<organism evidence="1 2">
    <name type="scientific">Vaccinium darrowii</name>
    <dbReference type="NCBI Taxonomy" id="229202"/>
    <lineage>
        <taxon>Eukaryota</taxon>
        <taxon>Viridiplantae</taxon>
        <taxon>Streptophyta</taxon>
        <taxon>Embryophyta</taxon>
        <taxon>Tracheophyta</taxon>
        <taxon>Spermatophyta</taxon>
        <taxon>Magnoliopsida</taxon>
        <taxon>eudicotyledons</taxon>
        <taxon>Gunneridae</taxon>
        <taxon>Pentapetalae</taxon>
        <taxon>asterids</taxon>
        <taxon>Ericales</taxon>
        <taxon>Ericaceae</taxon>
        <taxon>Vaccinioideae</taxon>
        <taxon>Vaccinieae</taxon>
        <taxon>Vaccinium</taxon>
    </lineage>
</organism>
<keyword evidence="2" id="KW-1185">Reference proteome</keyword>
<evidence type="ECO:0000313" key="2">
    <source>
        <dbReference type="Proteomes" id="UP000828048"/>
    </source>
</evidence>
<protein>
    <submittedName>
        <fullName evidence="1">Uncharacterized protein</fullName>
    </submittedName>
</protein>
<proteinExistence type="predicted"/>
<sequence>MAREDLESRGEKKRGNNSSYVIEDRETQWTSWLIPMFVVANVAVFVVTMYVNNCLKHNLGFQGKCVARFLGRFSFEPWKENPLLGPSSST</sequence>
<comment type="caution">
    <text evidence="1">The sequence shown here is derived from an EMBL/GenBank/DDBJ whole genome shotgun (WGS) entry which is preliminary data.</text>
</comment>
<dbReference type="EMBL" id="CM037160">
    <property type="protein sequence ID" value="KAH7839835.1"/>
    <property type="molecule type" value="Genomic_DNA"/>
</dbReference>
<evidence type="ECO:0000313" key="1">
    <source>
        <dbReference type="EMBL" id="KAH7839835.1"/>
    </source>
</evidence>
<name>A0ACB7XGE2_9ERIC</name>